<gene>
    <name evidence="2" type="ORF">QXL92_26185</name>
</gene>
<organism evidence="2 3">
    <name type="scientific">Mycobacterium paragordonae</name>
    <dbReference type="NCBI Taxonomy" id="1389713"/>
    <lineage>
        <taxon>Bacteria</taxon>
        <taxon>Bacillati</taxon>
        <taxon>Actinomycetota</taxon>
        <taxon>Actinomycetes</taxon>
        <taxon>Mycobacteriales</taxon>
        <taxon>Mycobacteriaceae</taxon>
        <taxon>Mycobacterium</taxon>
    </lineage>
</organism>
<evidence type="ECO:0000313" key="2">
    <source>
        <dbReference type="EMBL" id="MDP7738227.1"/>
    </source>
</evidence>
<reference evidence="2" key="1">
    <citation type="submission" date="2023-06" db="EMBL/GenBank/DDBJ databases">
        <title>Identification of two novel mycobacterium reveal diversities and complexities of Mycobacterium gordonae clade.</title>
        <authorList>
            <person name="Matsumoto Y."/>
            <person name="Nakamura S."/>
            <person name="Motooka D."/>
            <person name="Fukushima K."/>
        </authorList>
    </citation>
    <scope>NUCLEOTIDE SEQUENCE</scope>
    <source>
        <strain evidence="2">TY812</strain>
    </source>
</reference>
<comment type="caution">
    <text evidence="2">The sequence shown here is derived from an EMBL/GenBank/DDBJ whole genome shotgun (WGS) entry which is preliminary data.</text>
</comment>
<accession>A0AAJ1S6X8</accession>
<dbReference type="RefSeq" id="WP_306255480.1">
    <property type="nucleotide sequence ID" value="NZ_JAUFSA010000001.1"/>
</dbReference>
<sequence length="163" mass="18070">MHPRVPFARLRSFVARMFAAGGVAVTLGFFGVAGYDYYAYLVGTPTQAEVVSCAGERVGFACTVAWDAAGQSHVEKLQGTATHRRDHGSHIDIRVHHDKAFVAFYGVIWAAFGLLFAVTTAVGVAKFASEEWWDPWLARRPKWFQRVARFARGIEDDDGAGWF</sequence>
<name>A0AAJ1S6X8_9MYCO</name>
<dbReference type="EMBL" id="JAUFSA010000001">
    <property type="protein sequence ID" value="MDP7738227.1"/>
    <property type="molecule type" value="Genomic_DNA"/>
</dbReference>
<keyword evidence="1" id="KW-0812">Transmembrane</keyword>
<dbReference type="AlphaFoldDB" id="A0AAJ1S6X8"/>
<feature type="transmembrane region" description="Helical" evidence="1">
    <location>
        <begin position="12"/>
        <end position="35"/>
    </location>
</feature>
<dbReference type="Proteomes" id="UP001229081">
    <property type="component" value="Unassembled WGS sequence"/>
</dbReference>
<keyword evidence="1" id="KW-0472">Membrane</keyword>
<evidence type="ECO:0000313" key="3">
    <source>
        <dbReference type="Proteomes" id="UP001229081"/>
    </source>
</evidence>
<protein>
    <submittedName>
        <fullName evidence="2">Uncharacterized protein</fullName>
    </submittedName>
</protein>
<keyword evidence="1" id="KW-1133">Transmembrane helix</keyword>
<evidence type="ECO:0000256" key="1">
    <source>
        <dbReference type="SAM" id="Phobius"/>
    </source>
</evidence>
<feature type="transmembrane region" description="Helical" evidence="1">
    <location>
        <begin position="102"/>
        <end position="125"/>
    </location>
</feature>
<proteinExistence type="predicted"/>